<gene>
    <name evidence="1" type="ORF">BEMITA_LOCUS14119</name>
</gene>
<proteinExistence type="predicted"/>
<keyword evidence="2" id="KW-1185">Reference proteome</keyword>
<protein>
    <submittedName>
        <fullName evidence="1">Uncharacterized protein</fullName>
    </submittedName>
</protein>
<evidence type="ECO:0000313" key="2">
    <source>
        <dbReference type="Proteomes" id="UP001152759"/>
    </source>
</evidence>
<dbReference type="PANTHER" id="PTHR46704:SF9">
    <property type="entry name" value="BHLH DOMAIN-CONTAINING PROTEIN"/>
    <property type="match status" value="1"/>
</dbReference>
<dbReference type="AlphaFoldDB" id="A0A9P0ALS6"/>
<reference evidence="1" key="1">
    <citation type="submission" date="2021-12" db="EMBL/GenBank/DDBJ databases">
        <authorList>
            <person name="King R."/>
        </authorList>
    </citation>
    <scope>NUCLEOTIDE SEQUENCE</scope>
</reference>
<sequence>MTGVAFDNFDRFVDTASGKDTLHHTVGIAYQKISEDNSTPSVETSTYSEQEPPARKRRAFEAVLPDIAPYPKKSNMLEVLLPINDKFRMISNESFKKAQKLDLLWLLSHFFQVPKTPMWVGFNSRVTVDLQPRQKVCYLTPINSSPTDKSVVAETLRQSLKIAEELRQGYIQVTYDLDIAKVALEIQSTEKPLLTESSFIWALFIL</sequence>
<evidence type="ECO:0000313" key="1">
    <source>
        <dbReference type="EMBL" id="CAH0396002.1"/>
    </source>
</evidence>
<dbReference type="PANTHER" id="PTHR46704">
    <property type="entry name" value="CXC DOMAIN-CONTAINING PROTEIN-RELATED"/>
    <property type="match status" value="1"/>
</dbReference>
<dbReference type="Proteomes" id="UP001152759">
    <property type="component" value="Chromosome 9"/>
</dbReference>
<dbReference type="EMBL" id="OU963870">
    <property type="protein sequence ID" value="CAH0396002.1"/>
    <property type="molecule type" value="Genomic_DNA"/>
</dbReference>
<name>A0A9P0ALS6_BEMTA</name>
<organism evidence="1 2">
    <name type="scientific">Bemisia tabaci</name>
    <name type="common">Sweetpotato whitefly</name>
    <name type="synonym">Aleurodes tabaci</name>
    <dbReference type="NCBI Taxonomy" id="7038"/>
    <lineage>
        <taxon>Eukaryota</taxon>
        <taxon>Metazoa</taxon>
        <taxon>Ecdysozoa</taxon>
        <taxon>Arthropoda</taxon>
        <taxon>Hexapoda</taxon>
        <taxon>Insecta</taxon>
        <taxon>Pterygota</taxon>
        <taxon>Neoptera</taxon>
        <taxon>Paraneoptera</taxon>
        <taxon>Hemiptera</taxon>
        <taxon>Sternorrhyncha</taxon>
        <taxon>Aleyrodoidea</taxon>
        <taxon>Aleyrodidae</taxon>
        <taxon>Aleyrodinae</taxon>
        <taxon>Bemisia</taxon>
    </lineage>
</organism>
<accession>A0A9P0ALS6</accession>